<protein>
    <submittedName>
        <fullName evidence="1">Uncharacterized protein</fullName>
    </submittedName>
</protein>
<keyword evidence="2" id="KW-1185">Reference proteome</keyword>
<reference evidence="1" key="1">
    <citation type="journal article" date="2023" name="G3 (Bethesda)">
        <title>Whole genome assembly and annotation of the endangered Caribbean coral Acropora cervicornis.</title>
        <authorList>
            <person name="Selwyn J.D."/>
            <person name="Vollmer S.V."/>
        </authorList>
    </citation>
    <scope>NUCLEOTIDE SEQUENCE</scope>
    <source>
        <strain evidence="1">K2</strain>
    </source>
</reference>
<dbReference type="Proteomes" id="UP001249851">
    <property type="component" value="Unassembled WGS sequence"/>
</dbReference>
<feature type="non-terminal residue" evidence="1">
    <location>
        <position position="113"/>
    </location>
</feature>
<name>A0AAD9UW00_ACRCE</name>
<sequence>RQASDSTFTMHDTKQKPVRVFRTVYNYARCLYEMSGDSHQDFYSLEVTGMELEKYRNDQEVSQSCLVNMEAPAVTENHRDYNVRKSLKCSKRASQVENILSVVLCTIHHIRLQ</sequence>
<gene>
    <name evidence="1" type="ORF">P5673_027398</name>
</gene>
<dbReference type="EMBL" id="JARQWQ010000095">
    <property type="protein sequence ID" value="KAK2551630.1"/>
    <property type="molecule type" value="Genomic_DNA"/>
</dbReference>
<evidence type="ECO:0000313" key="1">
    <source>
        <dbReference type="EMBL" id="KAK2551630.1"/>
    </source>
</evidence>
<proteinExistence type="predicted"/>
<accession>A0AAD9UW00</accession>
<organism evidence="1 2">
    <name type="scientific">Acropora cervicornis</name>
    <name type="common">Staghorn coral</name>
    <dbReference type="NCBI Taxonomy" id="6130"/>
    <lineage>
        <taxon>Eukaryota</taxon>
        <taxon>Metazoa</taxon>
        <taxon>Cnidaria</taxon>
        <taxon>Anthozoa</taxon>
        <taxon>Hexacorallia</taxon>
        <taxon>Scleractinia</taxon>
        <taxon>Astrocoeniina</taxon>
        <taxon>Acroporidae</taxon>
        <taxon>Acropora</taxon>
    </lineage>
</organism>
<evidence type="ECO:0000313" key="2">
    <source>
        <dbReference type="Proteomes" id="UP001249851"/>
    </source>
</evidence>
<comment type="caution">
    <text evidence="1">The sequence shown here is derived from an EMBL/GenBank/DDBJ whole genome shotgun (WGS) entry which is preliminary data.</text>
</comment>
<reference evidence="1" key="2">
    <citation type="journal article" date="2023" name="Science">
        <title>Genomic signatures of disease resistance in endangered staghorn corals.</title>
        <authorList>
            <person name="Vollmer S.V."/>
            <person name="Selwyn J.D."/>
            <person name="Despard B.A."/>
            <person name="Roesel C.L."/>
        </authorList>
    </citation>
    <scope>NUCLEOTIDE SEQUENCE</scope>
    <source>
        <strain evidence="1">K2</strain>
    </source>
</reference>
<dbReference type="AlphaFoldDB" id="A0AAD9UW00"/>